<comment type="caution">
    <text evidence="15">The sequence shown here is derived from an EMBL/GenBank/DDBJ whole genome shotgun (WGS) entry which is preliminary data.</text>
</comment>
<dbReference type="InterPro" id="IPR042307">
    <property type="entry name" value="Reeler_sf"/>
</dbReference>
<dbReference type="CDD" id="cd08760">
    <property type="entry name" value="Cyt_b561_FRRS1_like"/>
    <property type="match status" value="1"/>
</dbReference>
<evidence type="ECO:0000256" key="12">
    <source>
        <dbReference type="SAM" id="SignalP"/>
    </source>
</evidence>
<feature type="chain" id="PRO_5044830379" description="Ferric-chelate reductase 1" evidence="12">
    <location>
        <begin position="21"/>
        <end position="555"/>
    </location>
</feature>
<dbReference type="InterPro" id="IPR006593">
    <property type="entry name" value="Cyt_b561/ferric_Rdtase_TM"/>
</dbReference>
<evidence type="ECO:0000256" key="7">
    <source>
        <dbReference type="ARBA" id="ARBA00022989"/>
    </source>
</evidence>
<accession>A0ABD1JEU2</accession>
<keyword evidence="12" id="KW-0732">Signal</keyword>
<keyword evidence="8" id="KW-0408">Iron</keyword>
<evidence type="ECO:0000256" key="11">
    <source>
        <dbReference type="SAM" id="Phobius"/>
    </source>
</evidence>
<comment type="similarity">
    <text evidence="3">Belongs to the FRRS1 family.</text>
</comment>
<evidence type="ECO:0000256" key="6">
    <source>
        <dbReference type="ARBA" id="ARBA00022982"/>
    </source>
</evidence>
<evidence type="ECO:0000256" key="10">
    <source>
        <dbReference type="ARBA" id="ARBA00023180"/>
    </source>
</evidence>
<dbReference type="InterPro" id="IPR002861">
    <property type="entry name" value="Reeler_dom"/>
</dbReference>
<feature type="domain" description="DOMON" evidence="13">
    <location>
        <begin position="208"/>
        <end position="322"/>
    </location>
</feature>
<evidence type="ECO:0000256" key="9">
    <source>
        <dbReference type="ARBA" id="ARBA00023136"/>
    </source>
</evidence>
<name>A0ABD1JEU2_9TELE</name>
<dbReference type="GO" id="GO:0016020">
    <property type="term" value="C:membrane"/>
    <property type="evidence" value="ECO:0007669"/>
    <property type="project" value="UniProtKB-SubCell"/>
</dbReference>
<evidence type="ECO:0000313" key="16">
    <source>
        <dbReference type="Proteomes" id="UP001591681"/>
    </source>
</evidence>
<dbReference type="AlphaFoldDB" id="A0ABD1JEU2"/>
<dbReference type="EMBL" id="JBHFQA010000016">
    <property type="protein sequence ID" value="KAL2085652.1"/>
    <property type="molecule type" value="Genomic_DNA"/>
</dbReference>
<evidence type="ECO:0000256" key="4">
    <source>
        <dbReference type="ARBA" id="ARBA00022448"/>
    </source>
</evidence>
<keyword evidence="6" id="KW-0249">Electron transport</keyword>
<comment type="subcellular location">
    <subcellularLocation>
        <location evidence="2">Membrane</location>
        <topology evidence="2">Multi-pass membrane protein</topology>
    </subcellularLocation>
</comment>
<dbReference type="PROSITE" id="PS50836">
    <property type="entry name" value="DOMON"/>
    <property type="match status" value="1"/>
</dbReference>
<reference evidence="15 16" key="1">
    <citation type="submission" date="2024-09" db="EMBL/GenBank/DDBJ databases">
        <title>A chromosome-level genome assembly of Gray's grenadier anchovy, Coilia grayii.</title>
        <authorList>
            <person name="Fu Z."/>
        </authorList>
    </citation>
    <scope>NUCLEOTIDE SEQUENCE [LARGE SCALE GENOMIC DNA]</scope>
    <source>
        <strain evidence="15">G4</strain>
        <tissue evidence="15">Muscle</tissue>
    </source>
</reference>
<keyword evidence="16" id="KW-1185">Reference proteome</keyword>
<keyword evidence="5 11" id="KW-0812">Transmembrane</keyword>
<evidence type="ECO:0000259" key="13">
    <source>
        <dbReference type="PROSITE" id="PS50836"/>
    </source>
</evidence>
<dbReference type="PANTHER" id="PTHR45828:SF44">
    <property type="entry name" value="FERRIC-CHELATE REDUCTASE 1-RELATED"/>
    <property type="match status" value="1"/>
</dbReference>
<dbReference type="InterPro" id="IPR005018">
    <property type="entry name" value="DOMON_domain"/>
</dbReference>
<comment type="cofactor">
    <cofactor evidence="1">
        <name>heme b</name>
        <dbReference type="ChEBI" id="CHEBI:60344"/>
    </cofactor>
</comment>
<evidence type="ECO:0008006" key="17">
    <source>
        <dbReference type="Google" id="ProtNLM"/>
    </source>
</evidence>
<feature type="domain" description="Reelin" evidence="14">
    <location>
        <begin position="11"/>
        <end position="177"/>
    </location>
</feature>
<evidence type="ECO:0000256" key="8">
    <source>
        <dbReference type="ARBA" id="ARBA00023004"/>
    </source>
</evidence>
<dbReference type="SMART" id="SM00664">
    <property type="entry name" value="DoH"/>
    <property type="match status" value="1"/>
</dbReference>
<dbReference type="CDD" id="cd09628">
    <property type="entry name" value="DOMON_SDR_2_like"/>
    <property type="match status" value="1"/>
</dbReference>
<dbReference type="Pfam" id="PF03351">
    <property type="entry name" value="DOMON"/>
    <property type="match status" value="1"/>
</dbReference>
<evidence type="ECO:0000256" key="2">
    <source>
        <dbReference type="ARBA" id="ARBA00004141"/>
    </source>
</evidence>
<feature type="transmembrane region" description="Helical" evidence="11">
    <location>
        <begin position="468"/>
        <end position="488"/>
    </location>
</feature>
<keyword evidence="9 11" id="KW-0472">Membrane</keyword>
<feature type="transmembrane region" description="Helical" evidence="11">
    <location>
        <begin position="365"/>
        <end position="385"/>
    </location>
</feature>
<keyword evidence="10" id="KW-0325">Glycoprotein</keyword>
<dbReference type="PANTHER" id="PTHR45828">
    <property type="entry name" value="CYTOCHROME B561/FERRIC REDUCTASE TRANSMEMBRANE"/>
    <property type="match status" value="1"/>
</dbReference>
<dbReference type="PROSITE" id="PS51019">
    <property type="entry name" value="REELIN"/>
    <property type="match status" value="1"/>
</dbReference>
<feature type="signal peptide" evidence="12">
    <location>
        <begin position="1"/>
        <end position="20"/>
    </location>
</feature>
<dbReference type="InterPro" id="IPR051237">
    <property type="entry name" value="Ferric-chelate_Red/DefProt"/>
</dbReference>
<dbReference type="Pfam" id="PF02014">
    <property type="entry name" value="Reeler"/>
    <property type="match status" value="1"/>
</dbReference>
<evidence type="ECO:0000313" key="15">
    <source>
        <dbReference type="EMBL" id="KAL2085652.1"/>
    </source>
</evidence>
<organism evidence="15 16">
    <name type="scientific">Coilia grayii</name>
    <name type="common">Gray's grenadier anchovy</name>
    <dbReference type="NCBI Taxonomy" id="363190"/>
    <lineage>
        <taxon>Eukaryota</taxon>
        <taxon>Metazoa</taxon>
        <taxon>Chordata</taxon>
        <taxon>Craniata</taxon>
        <taxon>Vertebrata</taxon>
        <taxon>Euteleostomi</taxon>
        <taxon>Actinopterygii</taxon>
        <taxon>Neopterygii</taxon>
        <taxon>Teleostei</taxon>
        <taxon>Clupei</taxon>
        <taxon>Clupeiformes</taxon>
        <taxon>Clupeoidei</taxon>
        <taxon>Engraulidae</taxon>
        <taxon>Coilinae</taxon>
        <taxon>Coilia</taxon>
    </lineage>
</organism>
<feature type="transmembrane region" description="Helical" evidence="11">
    <location>
        <begin position="405"/>
        <end position="426"/>
    </location>
</feature>
<evidence type="ECO:0000256" key="3">
    <source>
        <dbReference type="ARBA" id="ARBA00009195"/>
    </source>
</evidence>
<dbReference type="PROSITE" id="PS51257">
    <property type="entry name" value="PROKAR_LIPOPROTEIN"/>
    <property type="match status" value="1"/>
</dbReference>
<evidence type="ECO:0000256" key="1">
    <source>
        <dbReference type="ARBA" id="ARBA00001970"/>
    </source>
</evidence>
<evidence type="ECO:0000259" key="14">
    <source>
        <dbReference type="PROSITE" id="PS51019"/>
    </source>
</evidence>
<dbReference type="CDD" id="cd08544">
    <property type="entry name" value="Reeler"/>
    <property type="match status" value="1"/>
</dbReference>
<evidence type="ECO:0000256" key="5">
    <source>
        <dbReference type="ARBA" id="ARBA00022692"/>
    </source>
</evidence>
<keyword evidence="4" id="KW-0813">Transport</keyword>
<proteinExistence type="inferred from homology"/>
<dbReference type="Gene3D" id="1.20.120.1770">
    <property type="match status" value="1"/>
</dbReference>
<gene>
    <name evidence="15" type="ORF">ACEWY4_018972</name>
</gene>
<dbReference type="Gene3D" id="2.60.40.4060">
    <property type="entry name" value="Reeler domain"/>
    <property type="match status" value="1"/>
</dbReference>
<dbReference type="Proteomes" id="UP001591681">
    <property type="component" value="Unassembled WGS sequence"/>
</dbReference>
<keyword evidence="7 11" id="KW-1133">Transmembrane helix</keyword>
<sequence length="555" mass="60400">MRISSLLIIILACASAPVHCYSSGLVMASCEDLTPNHTGSSSSSSPPPFTISTDRTEYSGGDNITVTLQADSEPFQGFLVQAREVGRSHPVGSFSLLGAESRLLECVGLPDSAVSQLSGENKHIVRTQWMAPQSGQLKDIQFSVTFVQNYAKYWVGVKSHLVVYNGPTTPVSSGLSPFANAPISRVGCGKSKVCFSIPDNCDPAQSSDCYFMSATATPADSSVKLEMYGTSQGYISIGFSDDQRMGQDDIYICRKDSTSDIQVERAYSTGQRAPEILTLGNVSDIKSSFVDGVISCAFVSKNPISTQRSGAGLVYYIMFAYGLTNNAGKLMKHATTFVSEQKIDIARPQIITNARQPQIIKAHGALMLIAWMTTGSLGMLIARYLKTATQRRQCFGKDLWFLAHVSLMVLTVAATIIAFILSFSHVKEWSGVRMSSLAQSSGCRPLAALFRCGPEHQWRFIFNTLHTLTAVAIKGLSVAAIFTGLYLVDSSEEGWMQKVMGGFVAWEALLFAIQDLQMRWRQKGEILNTEVILFLIFFLGNLAFLVALLVGIGMT</sequence>
<dbReference type="SMART" id="SM00665">
    <property type="entry name" value="B561"/>
    <property type="match status" value="1"/>
</dbReference>
<feature type="transmembrane region" description="Helical" evidence="11">
    <location>
        <begin position="532"/>
        <end position="552"/>
    </location>
</feature>
<protein>
    <recommendedName>
        <fullName evidence="17">Ferric-chelate reductase 1</fullName>
    </recommendedName>
</protein>